<dbReference type="GO" id="GO:0006508">
    <property type="term" value="P:proteolysis"/>
    <property type="evidence" value="ECO:0007669"/>
    <property type="project" value="InterPro"/>
</dbReference>
<dbReference type="EMBL" id="CAEZXP010000001">
    <property type="protein sequence ID" value="CAB4690253.1"/>
    <property type="molecule type" value="Genomic_DNA"/>
</dbReference>
<organism evidence="1">
    <name type="scientific">freshwater metagenome</name>
    <dbReference type="NCBI Taxonomy" id="449393"/>
    <lineage>
        <taxon>unclassified sequences</taxon>
        <taxon>metagenomes</taxon>
        <taxon>ecological metagenomes</taxon>
    </lineage>
</organism>
<dbReference type="Pfam" id="PF01828">
    <property type="entry name" value="Peptidase_A4"/>
    <property type="match status" value="1"/>
</dbReference>
<protein>
    <submittedName>
        <fullName evidence="1">Unannotated protein</fullName>
    </submittedName>
</protein>
<dbReference type="PANTHER" id="PTHR37536">
    <property type="entry name" value="PUTATIVE (AFU_ORTHOLOGUE AFUA_3G02970)-RELATED"/>
    <property type="match status" value="1"/>
</dbReference>
<reference evidence="1" key="1">
    <citation type="submission" date="2020-05" db="EMBL/GenBank/DDBJ databases">
        <authorList>
            <person name="Chiriac C."/>
            <person name="Salcher M."/>
            <person name="Ghai R."/>
            <person name="Kavagutti S V."/>
        </authorList>
    </citation>
    <scope>NUCLEOTIDE SEQUENCE</scope>
</reference>
<dbReference type="InterPro" id="IPR000250">
    <property type="entry name" value="Peptidase_G1"/>
</dbReference>
<dbReference type="CDD" id="cd13426">
    <property type="entry name" value="Peptidase_G1"/>
    <property type="match status" value="1"/>
</dbReference>
<dbReference type="AlphaFoldDB" id="A0A6J6P0Z2"/>
<sequence length="282" mass="28911">MLGRKTLAMLAMCVSVAATAAVANAARANIADMTTSSNWAGYAVAASGVSYTDVSGTWVVPAVKCTTSGAETYSSLWVGIGGYDTAAASLEQIGTDGNCDANGNAAYTAWYELVPAPPVNLTSFALSPGDTVTARVRVNGKRVTLSIANVTTGETFARTLRMTSPDVSSAEWIAEAPAQCQSAAYLQTCSALPLANFGKATFTKASATANGVAGPITDPRWTAYPTRIAAGGLISATPRAISADGTSFAVAWKSTVLQPSMSHGWGSGQPMPYPGDSFGYGY</sequence>
<name>A0A6J6P0Z2_9ZZZZ</name>
<accession>A0A6J6P0Z2</accession>
<dbReference type="PANTHER" id="PTHR37536:SF1">
    <property type="entry name" value="ASPERGILLOPEPSIN, PUTAITVE (AFU_ORTHOLOGUE AFUA_7G01200)"/>
    <property type="match status" value="1"/>
</dbReference>
<dbReference type="SUPFAM" id="SSF49899">
    <property type="entry name" value="Concanavalin A-like lectins/glucanases"/>
    <property type="match status" value="1"/>
</dbReference>
<dbReference type="InterPro" id="IPR013320">
    <property type="entry name" value="ConA-like_dom_sf"/>
</dbReference>
<evidence type="ECO:0000313" key="1">
    <source>
        <dbReference type="EMBL" id="CAB4690253.1"/>
    </source>
</evidence>
<proteinExistence type="predicted"/>
<dbReference type="Gene3D" id="2.60.120.700">
    <property type="entry name" value="Peptidase G1"/>
    <property type="match status" value="1"/>
</dbReference>
<dbReference type="GO" id="GO:0070007">
    <property type="term" value="F:glutamic-type endopeptidase activity"/>
    <property type="evidence" value="ECO:0007669"/>
    <property type="project" value="InterPro"/>
</dbReference>
<gene>
    <name evidence="1" type="ORF">UFOPK2399_00660</name>
</gene>
<dbReference type="InterPro" id="IPR038656">
    <property type="entry name" value="Peptidase_G1_sf"/>
</dbReference>